<name>A0AA43GR24_9CYAN</name>
<feature type="chain" id="PRO_5041254627" evidence="1">
    <location>
        <begin position="30"/>
        <end position="146"/>
    </location>
</feature>
<dbReference type="Proteomes" id="UP001159387">
    <property type="component" value="Unassembled WGS sequence"/>
</dbReference>
<proteinExistence type="predicted"/>
<dbReference type="AlphaFoldDB" id="A0AA43GR24"/>
<keyword evidence="3" id="KW-1185">Reference proteome</keyword>
<organism evidence="2 3">
    <name type="scientific">Chrysosporum bergii ANA360D</name>
    <dbReference type="NCBI Taxonomy" id="617107"/>
    <lineage>
        <taxon>Bacteria</taxon>
        <taxon>Bacillati</taxon>
        <taxon>Cyanobacteriota</taxon>
        <taxon>Cyanophyceae</taxon>
        <taxon>Nostocales</taxon>
        <taxon>Nodulariaceae</taxon>
        <taxon>Chrysosporum</taxon>
    </lineage>
</organism>
<accession>A0AA43GR24</accession>
<reference evidence="2 3" key="1">
    <citation type="journal article" date="2023" name="J. Phycol.">
        <title>Chrysosporum ovalisporum is synonymous with the true-branching cyanobacterium Umezakia natans (Nostocales/Aphanizomenonaceae).</title>
        <authorList>
            <person name="McGregor G.B."/>
            <person name="Sendall B.C."/>
            <person name="Niiyama Y."/>
            <person name="Tuji A."/>
            <person name="Willis A."/>
        </authorList>
    </citation>
    <scope>NUCLEOTIDE SEQUENCE [LARGE SCALE GENOMIC DNA]</scope>
    <source>
        <strain evidence="2 3">ANA360D</strain>
    </source>
</reference>
<protein>
    <submittedName>
        <fullName evidence="2">Uncharacterized protein</fullName>
    </submittedName>
</protein>
<sequence length="146" mass="16582">MSIKFKFQTFGGLLALVVAGVAFPSVVVAQTETPNYETTNDAFERAFFRHNRNFYENSTPKRQLDSLVGSGSLVSNSFPENEITRDGGLVNTLYRDVFQQQVSNDPYLRTPDLPSPYDTSLLMSPRYNVNNLRVGTEFRFEPITKR</sequence>
<comment type="caution">
    <text evidence="2">The sequence shown here is derived from an EMBL/GenBank/DDBJ whole genome shotgun (WGS) entry which is preliminary data.</text>
</comment>
<keyword evidence="1" id="KW-0732">Signal</keyword>
<feature type="signal peptide" evidence="1">
    <location>
        <begin position="1"/>
        <end position="29"/>
    </location>
</feature>
<evidence type="ECO:0000256" key="1">
    <source>
        <dbReference type="SAM" id="SignalP"/>
    </source>
</evidence>
<evidence type="ECO:0000313" key="2">
    <source>
        <dbReference type="EMBL" id="MDH6059418.1"/>
    </source>
</evidence>
<dbReference type="EMBL" id="JANQDH010000020">
    <property type="protein sequence ID" value="MDH6059418.1"/>
    <property type="molecule type" value="Genomic_DNA"/>
</dbReference>
<gene>
    <name evidence="2" type="ORF">NWP17_03030</name>
</gene>
<dbReference type="RefSeq" id="WP_280653433.1">
    <property type="nucleotide sequence ID" value="NZ_JANQDH010000020.1"/>
</dbReference>
<evidence type="ECO:0000313" key="3">
    <source>
        <dbReference type="Proteomes" id="UP001159387"/>
    </source>
</evidence>